<dbReference type="KEGG" id="nwl:NWFMUON74_23610"/>
<dbReference type="AlphaFoldDB" id="A0A7G1KKU0"/>
<proteinExistence type="predicted"/>
<dbReference type="GeneID" id="80346923"/>
<protein>
    <submittedName>
        <fullName evidence="1">Uncharacterized protein</fullName>
    </submittedName>
</protein>
<accession>A0A7G1KKU0</accession>
<sequence length="49" mass="5139">MTATSTWSADAEENAAVEALYELMGTLAELLHACAEARYGDPTGGHRVG</sequence>
<keyword evidence="2" id="KW-1185">Reference proteome</keyword>
<evidence type="ECO:0000313" key="2">
    <source>
        <dbReference type="Proteomes" id="UP000516173"/>
    </source>
</evidence>
<gene>
    <name evidence="1" type="ORF">NWFMUON74_23610</name>
</gene>
<organism evidence="1 2">
    <name type="scientific">Nocardia wallacei</name>
    <dbReference type="NCBI Taxonomy" id="480035"/>
    <lineage>
        <taxon>Bacteria</taxon>
        <taxon>Bacillati</taxon>
        <taxon>Actinomycetota</taxon>
        <taxon>Actinomycetes</taxon>
        <taxon>Mycobacteriales</taxon>
        <taxon>Nocardiaceae</taxon>
        <taxon>Nocardia</taxon>
    </lineage>
</organism>
<dbReference type="EMBL" id="AP023396">
    <property type="protein sequence ID" value="BCK54589.1"/>
    <property type="molecule type" value="Genomic_DNA"/>
</dbReference>
<evidence type="ECO:0000313" key="1">
    <source>
        <dbReference type="EMBL" id="BCK54589.1"/>
    </source>
</evidence>
<reference evidence="1 2" key="1">
    <citation type="submission" date="2020-08" db="EMBL/GenBank/DDBJ databases">
        <title>Genome Sequencing of Nocardia wallacei strain FMUON74 and assembly.</title>
        <authorList>
            <person name="Toyokawa M."/>
            <person name="Uesaka K."/>
        </authorList>
    </citation>
    <scope>NUCLEOTIDE SEQUENCE [LARGE SCALE GENOMIC DNA]</scope>
    <source>
        <strain evidence="1 2">FMUON74</strain>
    </source>
</reference>
<name>A0A7G1KKU0_9NOCA</name>
<dbReference type="Proteomes" id="UP000516173">
    <property type="component" value="Chromosome"/>
</dbReference>
<dbReference type="RefSeq" id="WP_187687829.1">
    <property type="nucleotide sequence ID" value="NZ_AP023396.1"/>
</dbReference>